<sequence length="86" mass="9995">MKLLGTRWKWPHCGQDLESEARIVQTCEEARYKCADLMCRLEGVRDGKYSPPSIVIIYSLDVKSSLVVCIIFSFEYTTNRTKKMKE</sequence>
<accession>A0A9J5YWU3</accession>
<reference evidence="2 3" key="1">
    <citation type="submission" date="2020-09" db="EMBL/GenBank/DDBJ databases">
        <title>De no assembly of potato wild relative species, Solanum commersonii.</title>
        <authorList>
            <person name="Cho K."/>
        </authorList>
    </citation>
    <scope>NUCLEOTIDE SEQUENCE [LARGE SCALE GENOMIC DNA]</scope>
    <source>
        <strain evidence="2">LZ3.2</strain>
        <tissue evidence="2">Leaf</tissue>
    </source>
</reference>
<organism evidence="2 3">
    <name type="scientific">Solanum commersonii</name>
    <name type="common">Commerson's wild potato</name>
    <name type="synonym">Commerson's nightshade</name>
    <dbReference type="NCBI Taxonomy" id="4109"/>
    <lineage>
        <taxon>Eukaryota</taxon>
        <taxon>Viridiplantae</taxon>
        <taxon>Streptophyta</taxon>
        <taxon>Embryophyta</taxon>
        <taxon>Tracheophyta</taxon>
        <taxon>Spermatophyta</taxon>
        <taxon>Magnoliopsida</taxon>
        <taxon>eudicotyledons</taxon>
        <taxon>Gunneridae</taxon>
        <taxon>Pentapetalae</taxon>
        <taxon>asterids</taxon>
        <taxon>lamiids</taxon>
        <taxon>Solanales</taxon>
        <taxon>Solanaceae</taxon>
        <taxon>Solanoideae</taxon>
        <taxon>Solaneae</taxon>
        <taxon>Solanum</taxon>
    </lineage>
</organism>
<evidence type="ECO:0000313" key="2">
    <source>
        <dbReference type="EMBL" id="KAG5604231.1"/>
    </source>
</evidence>
<keyword evidence="3" id="KW-1185">Reference proteome</keyword>
<name>A0A9J5YWU3_SOLCO</name>
<dbReference type="Proteomes" id="UP000824120">
    <property type="component" value="Chromosome 5"/>
</dbReference>
<comment type="caution">
    <text evidence="2">The sequence shown here is derived from an EMBL/GenBank/DDBJ whole genome shotgun (WGS) entry which is preliminary data.</text>
</comment>
<protein>
    <submittedName>
        <fullName evidence="2">Uncharacterized protein</fullName>
    </submittedName>
</protein>
<dbReference type="AlphaFoldDB" id="A0A9J5YWU3"/>
<gene>
    <name evidence="2" type="ORF">H5410_025723</name>
</gene>
<keyword evidence="1" id="KW-0472">Membrane</keyword>
<feature type="transmembrane region" description="Helical" evidence="1">
    <location>
        <begin position="55"/>
        <end position="76"/>
    </location>
</feature>
<evidence type="ECO:0000256" key="1">
    <source>
        <dbReference type="SAM" id="Phobius"/>
    </source>
</evidence>
<keyword evidence="1" id="KW-1133">Transmembrane helix</keyword>
<evidence type="ECO:0000313" key="3">
    <source>
        <dbReference type="Proteomes" id="UP000824120"/>
    </source>
</evidence>
<keyword evidence="1" id="KW-0812">Transmembrane</keyword>
<dbReference type="EMBL" id="JACXVP010000005">
    <property type="protein sequence ID" value="KAG5604231.1"/>
    <property type="molecule type" value="Genomic_DNA"/>
</dbReference>
<proteinExistence type="predicted"/>